<accession>A0ABV1A2A2</accession>
<name>A0ABV1A2A2_9TELE</name>
<keyword evidence="2" id="KW-1185">Reference proteome</keyword>
<evidence type="ECO:0000313" key="1">
    <source>
        <dbReference type="EMBL" id="MEQ2312672.1"/>
    </source>
</evidence>
<dbReference type="Proteomes" id="UP001469553">
    <property type="component" value="Unassembled WGS sequence"/>
</dbReference>
<reference evidence="1 2" key="1">
    <citation type="submission" date="2021-06" db="EMBL/GenBank/DDBJ databases">
        <authorList>
            <person name="Palmer J.M."/>
        </authorList>
    </citation>
    <scope>NUCLEOTIDE SEQUENCE [LARGE SCALE GENOMIC DNA]</scope>
    <source>
        <strain evidence="1 2">AS_MEX2019</strain>
        <tissue evidence="1">Muscle</tissue>
    </source>
</reference>
<protein>
    <submittedName>
        <fullName evidence="1">Uncharacterized protein</fullName>
    </submittedName>
</protein>
<sequence>MRSRLSSFQTGKTAPLGYVETASLQGILWNNLLLQASEKKCGCLEELERDRCSSSGSSAGEYKRRLCLHFFA</sequence>
<organism evidence="1 2">
    <name type="scientific">Ameca splendens</name>
    <dbReference type="NCBI Taxonomy" id="208324"/>
    <lineage>
        <taxon>Eukaryota</taxon>
        <taxon>Metazoa</taxon>
        <taxon>Chordata</taxon>
        <taxon>Craniata</taxon>
        <taxon>Vertebrata</taxon>
        <taxon>Euteleostomi</taxon>
        <taxon>Actinopterygii</taxon>
        <taxon>Neopterygii</taxon>
        <taxon>Teleostei</taxon>
        <taxon>Neoteleostei</taxon>
        <taxon>Acanthomorphata</taxon>
        <taxon>Ovalentaria</taxon>
        <taxon>Atherinomorphae</taxon>
        <taxon>Cyprinodontiformes</taxon>
        <taxon>Goodeidae</taxon>
        <taxon>Ameca</taxon>
    </lineage>
</organism>
<dbReference type="EMBL" id="JAHRIP010079836">
    <property type="protein sequence ID" value="MEQ2312672.1"/>
    <property type="molecule type" value="Genomic_DNA"/>
</dbReference>
<gene>
    <name evidence="1" type="ORF">AMECASPLE_033613</name>
</gene>
<comment type="caution">
    <text evidence="1">The sequence shown here is derived from an EMBL/GenBank/DDBJ whole genome shotgun (WGS) entry which is preliminary data.</text>
</comment>
<proteinExistence type="predicted"/>
<evidence type="ECO:0000313" key="2">
    <source>
        <dbReference type="Proteomes" id="UP001469553"/>
    </source>
</evidence>